<reference evidence="1 2" key="1">
    <citation type="submission" date="2018-10" db="EMBL/GenBank/DDBJ databases">
        <title>Genomic Encyclopedia of Archaeal and Bacterial Type Strains, Phase II (KMG-II): from individual species to whole genera.</title>
        <authorList>
            <person name="Goeker M."/>
        </authorList>
    </citation>
    <scope>NUCLEOTIDE SEQUENCE [LARGE SCALE GENOMIC DNA]</scope>
    <source>
        <strain evidence="1 2">DSM 29537</strain>
    </source>
</reference>
<dbReference type="EMBL" id="RBLC01000001">
    <property type="protein sequence ID" value="RKS26092.1"/>
    <property type="molecule type" value="Genomic_DNA"/>
</dbReference>
<proteinExistence type="predicted"/>
<accession>A0A495MM12</accession>
<comment type="caution">
    <text evidence="1">The sequence shown here is derived from an EMBL/GenBank/DDBJ whole genome shotgun (WGS) entry which is preliminary data.</text>
</comment>
<keyword evidence="2" id="KW-1185">Reference proteome</keyword>
<gene>
    <name evidence="1" type="ORF">CLV94_1146</name>
</gene>
<evidence type="ECO:0000313" key="2">
    <source>
        <dbReference type="Proteomes" id="UP000277579"/>
    </source>
</evidence>
<name>A0A495MM12_9FLAO</name>
<organism evidence="1 2">
    <name type="scientific">Flavobacterium endophyticum</name>
    <dbReference type="NCBI Taxonomy" id="1540163"/>
    <lineage>
        <taxon>Bacteria</taxon>
        <taxon>Pseudomonadati</taxon>
        <taxon>Bacteroidota</taxon>
        <taxon>Flavobacteriia</taxon>
        <taxon>Flavobacteriales</taxon>
        <taxon>Flavobacteriaceae</taxon>
        <taxon>Flavobacterium</taxon>
    </lineage>
</organism>
<dbReference type="Proteomes" id="UP000277579">
    <property type="component" value="Unassembled WGS sequence"/>
</dbReference>
<sequence length="124" mass="14514">MFEIIQVMKEIEQIYFNDFGVAFHWKKEQKVLKSKVQLVFKETGFYLSKEELNIFADTIDAACGDAHCNGCEFKRKCHKFLLKTPLQQIDLAVSVNELMQIKDLVEGTIFQIQLKEYLDEICQN</sequence>
<evidence type="ECO:0000313" key="1">
    <source>
        <dbReference type="EMBL" id="RKS26092.1"/>
    </source>
</evidence>
<dbReference type="AlphaFoldDB" id="A0A495MM12"/>
<protein>
    <submittedName>
        <fullName evidence="1">Uncharacterized protein</fullName>
    </submittedName>
</protein>